<dbReference type="GO" id="GO:0003700">
    <property type="term" value="F:DNA-binding transcription factor activity"/>
    <property type="evidence" value="ECO:0007669"/>
    <property type="project" value="TreeGrafter"/>
</dbReference>
<evidence type="ECO:0000256" key="1">
    <source>
        <dbReference type="ARBA" id="ARBA00023125"/>
    </source>
</evidence>
<dbReference type="Proteomes" id="UP001239267">
    <property type="component" value="Unassembled WGS sequence"/>
</dbReference>
<evidence type="ECO:0000313" key="5">
    <source>
        <dbReference type="EMBL" id="MDQ0147263.1"/>
    </source>
</evidence>
<feature type="region of interest" description="Disordered" evidence="3">
    <location>
        <begin position="1"/>
        <end position="22"/>
    </location>
</feature>
<dbReference type="InterPro" id="IPR009057">
    <property type="entry name" value="Homeodomain-like_sf"/>
</dbReference>
<sequence>MNTAGAGTRPYSSPKRATSAQETGRRILQATLGLFMEGPIADVTLNAVAARAGVTVQTVIRRYGDRLGLIHATAEFASAEVAGQRGAPPPGDVPAAVDNLLEHYETTGALALKMLAEEETSPVLAEITEGGRQFHREWCERVFAPFLTDDFLPDGVERKRRFAQFVALCDVYTWKLLRLDAGLSRDQVAHCLLEMLEPFIRRP</sequence>
<evidence type="ECO:0000313" key="6">
    <source>
        <dbReference type="Proteomes" id="UP001239267"/>
    </source>
</evidence>
<feature type="DNA-binding region" description="H-T-H motif" evidence="2">
    <location>
        <begin position="44"/>
        <end position="63"/>
    </location>
</feature>
<keyword evidence="1 2" id="KW-0238">DNA-binding</keyword>
<organism evidence="5 6">
    <name type="scientific">Pseudarthrobacter niigatensis</name>
    <dbReference type="NCBI Taxonomy" id="369935"/>
    <lineage>
        <taxon>Bacteria</taxon>
        <taxon>Bacillati</taxon>
        <taxon>Actinomycetota</taxon>
        <taxon>Actinomycetes</taxon>
        <taxon>Micrococcales</taxon>
        <taxon>Micrococcaceae</taxon>
        <taxon>Pseudarthrobacter</taxon>
    </lineage>
</organism>
<evidence type="ECO:0000256" key="3">
    <source>
        <dbReference type="SAM" id="MobiDB-lite"/>
    </source>
</evidence>
<protein>
    <submittedName>
        <fullName evidence="5">AcrR family transcriptional regulator</fullName>
    </submittedName>
</protein>
<gene>
    <name evidence="5" type="ORF">J2T23_003169</name>
</gene>
<comment type="caution">
    <text evidence="5">The sequence shown here is derived from an EMBL/GenBank/DDBJ whole genome shotgun (WGS) entry which is preliminary data.</text>
</comment>
<dbReference type="RefSeq" id="WP_307361432.1">
    <property type="nucleotide sequence ID" value="NZ_JAUSTB010000011.1"/>
</dbReference>
<dbReference type="Gene3D" id="1.10.357.10">
    <property type="entry name" value="Tetracycline Repressor, domain 2"/>
    <property type="match status" value="1"/>
</dbReference>
<dbReference type="InterPro" id="IPR050109">
    <property type="entry name" value="HTH-type_TetR-like_transc_reg"/>
</dbReference>
<dbReference type="AlphaFoldDB" id="A0AAJ1SWR7"/>
<proteinExistence type="predicted"/>
<dbReference type="SUPFAM" id="SSF46689">
    <property type="entry name" value="Homeodomain-like"/>
    <property type="match status" value="1"/>
</dbReference>
<dbReference type="Pfam" id="PF00440">
    <property type="entry name" value="TetR_N"/>
    <property type="match status" value="1"/>
</dbReference>
<feature type="domain" description="HTH tetR-type" evidence="4">
    <location>
        <begin position="21"/>
        <end position="81"/>
    </location>
</feature>
<name>A0AAJ1SWR7_9MICC</name>
<evidence type="ECO:0000256" key="2">
    <source>
        <dbReference type="PROSITE-ProRule" id="PRU00335"/>
    </source>
</evidence>
<accession>A0AAJ1SWR7</accession>
<dbReference type="PANTHER" id="PTHR30055:SF223">
    <property type="entry name" value="HTH-TYPE TRANSCRIPTIONAL REGULATOR UIDR"/>
    <property type="match status" value="1"/>
</dbReference>
<evidence type="ECO:0000259" key="4">
    <source>
        <dbReference type="PROSITE" id="PS50977"/>
    </source>
</evidence>
<keyword evidence="6" id="KW-1185">Reference proteome</keyword>
<dbReference type="PROSITE" id="PS50977">
    <property type="entry name" value="HTH_TETR_2"/>
    <property type="match status" value="1"/>
</dbReference>
<reference evidence="5 6" key="1">
    <citation type="submission" date="2023-07" db="EMBL/GenBank/DDBJ databases">
        <title>Sorghum-associated microbial communities from plants grown in Nebraska, USA.</title>
        <authorList>
            <person name="Schachtman D."/>
        </authorList>
    </citation>
    <scope>NUCLEOTIDE SEQUENCE [LARGE SCALE GENOMIC DNA]</scope>
    <source>
        <strain evidence="5 6">DS1001</strain>
    </source>
</reference>
<dbReference type="InterPro" id="IPR001647">
    <property type="entry name" value="HTH_TetR"/>
</dbReference>
<dbReference type="EMBL" id="JAUSTB010000011">
    <property type="protein sequence ID" value="MDQ0147263.1"/>
    <property type="molecule type" value="Genomic_DNA"/>
</dbReference>
<dbReference type="PANTHER" id="PTHR30055">
    <property type="entry name" value="HTH-TYPE TRANSCRIPTIONAL REGULATOR RUTR"/>
    <property type="match status" value="1"/>
</dbReference>
<dbReference type="GO" id="GO:0000976">
    <property type="term" value="F:transcription cis-regulatory region binding"/>
    <property type="evidence" value="ECO:0007669"/>
    <property type="project" value="TreeGrafter"/>
</dbReference>